<reference evidence="3" key="2">
    <citation type="submission" date="2015-01" db="EMBL/GenBank/DDBJ databases">
        <title>Complete genome sequence of Methylobacterium aquaticum strain 22A.</title>
        <authorList>
            <person name="Tani A."/>
            <person name="Ogura Y."/>
            <person name="Hayashi T."/>
        </authorList>
    </citation>
    <scope>NUCLEOTIDE SEQUENCE [LARGE SCALE GENOMIC DNA]</scope>
    <source>
        <strain evidence="3">MA-22A</strain>
    </source>
</reference>
<sequence length="71" mass="7770">MQARNAGKAPRALLRRWPGAADAGQQMRRRPGVGTRAPPPTACRFRRPESVRGPGPARMAASHPERFPTNN</sequence>
<proteinExistence type="predicted"/>
<reference evidence="2 3" key="1">
    <citation type="journal article" date="2015" name="Genome Announc.">
        <title>Complete Genome Sequence of Methylobacterium aquaticum Strain 22A, Isolated from Racomitrium japonicum Moss.</title>
        <authorList>
            <person name="Tani A."/>
            <person name="Ogura Y."/>
            <person name="Hayashi T."/>
            <person name="Kimbara K."/>
        </authorList>
    </citation>
    <scope>NUCLEOTIDE SEQUENCE [LARGE SCALE GENOMIC DNA]</scope>
    <source>
        <strain evidence="2 3">MA-22A</strain>
    </source>
</reference>
<name>A0A1Y0Z8N7_9HYPH</name>
<dbReference type="AlphaFoldDB" id="A0A1Y0Z8N7"/>
<gene>
    <name evidence="2" type="ORF">Maq22A_c28215</name>
</gene>
<dbReference type="KEGG" id="maqu:Maq22A_c28215"/>
<dbReference type="STRING" id="270351.Maq22A_c28215"/>
<evidence type="ECO:0000256" key="1">
    <source>
        <dbReference type="SAM" id="MobiDB-lite"/>
    </source>
</evidence>
<organism evidence="2 3">
    <name type="scientific">Methylobacterium aquaticum</name>
    <dbReference type="NCBI Taxonomy" id="270351"/>
    <lineage>
        <taxon>Bacteria</taxon>
        <taxon>Pseudomonadati</taxon>
        <taxon>Pseudomonadota</taxon>
        <taxon>Alphaproteobacteria</taxon>
        <taxon>Hyphomicrobiales</taxon>
        <taxon>Methylobacteriaceae</taxon>
        <taxon>Methylobacterium</taxon>
    </lineage>
</organism>
<feature type="region of interest" description="Disordered" evidence="1">
    <location>
        <begin position="1"/>
        <end position="71"/>
    </location>
</feature>
<evidence type="ECO:0000313" key="2">
    <source>
        <dbReference type="EMBL" id="BAR47149.1"/>
    </source>
</evidence>
<evidence type="ECO:0000313" key="3">
    <source>
        <dbReference type="Proteomes" id="UP000061432"/>
    </source>
</evidence>
<protein>
    <submittedName>
        <fullName evidence="2">Uncharacterized protein</fullName>
    </submittedName>
</protein>
<dbReference type="EMBL" id="AP014704">
    <property type="protein sequence ID" value="BAR47149.1"/>
    <property type="molecule type" value="Genomic_DNA"/>
</dbReference>
<dbReference type="Proteomes" id="UP000061432">
    <property type="component" value="Chromosome"/>
</dbReference>
<accession>A0A1Y0Z8N7</accession>